<keyword evidence="5" id="KW-0809">Transit peptide</keyword>
<evidence type="ECO:0000256" key="7">
    <source>
        <dbReference type="ARBA" id="ARBA00023128"/>
    </source>
</evidence>
<dbReference type="NCBIfam" id="TIGR02396">
    <property type="entry name" value="diverge_rpsU"/>
    <property type="match status" value="1"/>
</dbReference>
<dbReference type="GO" id="GO:0005743">
    <property type="term" value="C:mitochondrial inner membrane"/>
    <property type="evidence" value="ECO:0007669"/>
    <property type="project" value="TreeGrafter"/>
</dbReference>
<gene>
    <name evidence="10" type="ORF">MICPUCDRAFT_5471</name>
</gene>
<evidence type="ECO:0000256" key="8">
    <source>
        <dbReference type="RuleBase" id="RU366063"/>
    </source>
</evidence>
<dbReference type="InterPro" id="IPR012762">
    <property type="entry name" value="Ubiq_biosynth_COQ9"/>
</dbReference>
<evidence type="ECO:0000256" key="2">
    <source>
        <dbReference type="ARBA" id="ARBA00004749"/>
    </source>
</evidence>
<keyword evidence="6 8" id="KW-0446">Lipid-binding</keyword>
<accession>C1N0T4</accession>
<dbReference type="RefSeq" id="XP_003061448.1">
    <property type="nucleotide sequence ID" value="XM_003061402.1"/>
</dbReference>
<dbReference type="STRING" id="564608.C1N0T4"/>
<feature type="non-terminal residue" evidence="10">
    <location>
        <position position="200"/>
    </location>
</feature>
<evidence type="ECO:0000256" key="5">
    <source>
        <dbReference type="ARBA" id="ARBA00022946"/>
    </source>
</evidence>
<keyword evidence="11" id="KW-1185">Reference proteome</keyword>
<dbReference type="EMBL" id="GG663744">
    <property type="protein sequence ID" value="EEH54078.1"/>
    <property type="molecule type" value="Genomic_DNA"/>
</dbReference>
<dbReference type="Gene3D" id="1.10.357.10">
    <property type="entry name" value="Tetracycline Repressor, domain 2"/>
    <property type="match status" value="1"/>
</dbReference>
<dbReference type="OrthoDB" id="619536at2759"/>
<evidence type="ECO:0000256" key="4">
    <source>
        <dbReference type="ARBA" id="ARBA00022688"/>
    </source>
</evidence>
<keyword evidence="7 8" id="KW-0496">Mitochondrion</keyword>
<proteinExistence type="inferred from homology"/>
<evidence type="ECO:0000256" key="6">
    <source>
        <dbReference type="ARBA" id="ARBA00023121"/>
    </source>
</evidence>
<evidence type="ECO:0000313" key="11">
    <source>
        <dbReference type="Proteomes" id="UP000001876"/>
    </source>
</evidence>
<reference evidence="10 11" key="1">
    <citation type="journal article" date="2009" name="Science">
        <title>Green evolution and dynamic adaptations revealed by genomes of the marine picoeukaryotes Micromonas.</title>
        <authorList>
            <person name="Worden A.Z."/>
            <person name="Lee J.H."/>
            <person name="Mock T."/>
            <person name="Rouze P."/>
            <person name="Simmons M.P."/>
            <person name="Aerts A.L."/>
            <person name="Allen A.E."/>
            <person name="Cuvelier M.L."/>
            <person name="Derelle E."/>
            <person name="Everett M.V."/>
            <person name="Foulon E."/>
            <person name="Grimwood J."/>
            <person name="Gundlach H."/>
            <person name="Henrissat B."/>
            <person name="Napoli C."/>
            <person name="McDonald S.M."/>
            <person name="Parker M.S."/>
            <person name="Rombauts S."/>
            <person name="Salamov A."/>
            <person name="Von Dassow P."/>
            <person name="Badger J.H."/>
            <person name="Coutinho P.M."/>
            <person name="Demir E."/>
            <person name="Dubchak I."/>
            <person name="Gentemann C."/>
            <person name="Eikrem W."/>
            <person name="Gready J.E."/>
            <person name="John U."/>
            <person name="Lanier W."/>
            <person name="Lindquist E.A."/>
            <person name="Lucas S."/>
            <person name="Mayer K.F."/>
            <person name="Moreau H."/>
            <person name="Not F."/>
            <person name="Otillar R."/>
            <person name="Panaud O."/>
            <person name="Pangilinan J."/>
            <person name="Paulsen I."/>
            <person name="Piegu B."/>
            <person name="Poliakov A."/>
            <person name="Robbens S."/>
            <person name="Schmutz J."/>
            <person name="Toulza E."/>
            <person name="Wyss T."/>
            <person name="Zelensky A."/>
            <person name="Zhou K."/>
            <person name="Armbrust E.V."/>
            <person name="Bhattacharya D."/>
            <person name="Goodenough U.W."/>
            <person name="Van de Peer Y."/>
            <person name="Grigoriev I.V."/>
        </authorList>
    </citation>
    <scope>NUCLEOTIDE SEQUENCE [LARGE SCALE GENOMIC DNA]</scope>
    <source>
        <strain evidence="10 11">CCMP1545</strain>
    </source>
</reference>
<dbReference type="Pfam" id="PF08511">
    <property type="entry name" value="COQ9"/>
    <property type="match status" value="1"/>
</dbReference>
<dbReference type="GO" id="GO:0008289">
    <property type="term" value="F:lipid binding"/>
    <property type="evidence" value="ECO:0007669"/>
    <property type="project" value="UniProtKB-UniRule"/>
</dbReference>
<comment type="function">
    <text evidence="8">Membrane-associated protein that warps the membrane surface to access and bind aromatic isoprenes with high specificity, including ubiquinone (CoQ) isoprene intermediates and presents them directly to Coq7, therefore facilitating the Coq7-mediated hydroxylase step. Participates in the biosynthesis of coenzyme Q, also named ubiquinone, an essential lipid-soluble electron transporter for aerobic cellular respiration.</text>
</comment>
<dbReference type="PANTHER" id="PTHR21427:SF19">
    <property type="entry name" value="UBIQUINONE BIOSYNTHESIS PROTEIN COQ9, MITOCHONDRIAL"/>
    <property type="match status" value="1"/>
</dbReference>
<dbReference type="AlphaFoldDB" id="C1N0T4"/>
<dbReference type="OMA" id="IELIIYW"/>
<dbReference type="UniPathway" id="UPA00232"/>
<name>C1N0T4_MICPC</name>
<dbReference type="eggNOG" id="KOG2969">
    <property type="taxonomic scope" value="Eukaryota"/>
</dbReference>
<evidence type="ECO:0000256" key="1">
    <source>
        <dbReference type="ARBA" id="ARBA00004173"/>
    </source>
</evidence>
<comment type="pathway">
    <text evidence="2 8">Cofactor biosynthesis; ubiquinone biosynthesis.</text>
</comment>
<organism evidence="11">
    <name type="scientific">Micromonas pusilla (strain CCMP1545)</name>
    <name type="common">Picoplanktonic green alga</name>
    <dbReference type="NCBI Taxonomy" id="564608"/>
    <lineage>
        <taxon>Eukaryota</taxon>
        <taxon>Viridiplantae</taxon>
        <taxon>Chlorophyta</taxon>
        <taxon>Mamiellophyceae</taxon>
        <taxon>Mamiellales</taxon>
        <taxon>Mamiellaceae</taxon>
        <taxon>Micromonas</taxon>
    </lineage>
</organism>
<comment type="subcellular location">
    <subcellularLocation>
        <location evidence="1 8">Mitochondrion</location>
    </subcellularLocation>
</comment>
<evidence type="ECO:0000313" key="10">
    <source>
        <dbReference type="EMBL" id="EEH54078.1"/>
    </source>
</evidence>
<sequence length="200" mass="21493">DKDEAHVLTQKILAAAMKRVPTLGWTDDALRAAARDLNLSPAAARQVPRGVGALVDKFVSECDSRLALMITTKRDEELRYESARTKLEKIINWRLDMIKPVIDDWAAALAVQARPENLASTVAQRAMLANDMCDAIGSGFGLGTIDHHLSLGAVGDAATRGGWYGDRAVVGALYAAAEAHLLADASPGYEDTRAFVHEAV</sequence>
<protein>
    <recommendedName>
        <fullName evidence="8">Ubiquinone biosynthesis protein</fullName>
    </recommendedName>
</protein>
<dbReference type="InterPro" id="IPR013718">
    <property type="entry name" value="COQ9_C"/>
</dbReference>
<feature type="non-terminal residue" evidence="10">
    <location>
        <position position="1"/>
    </location>
</feature>
<evidence type="ECO:0000259" key="9">
    <source>
        <dbReference type="Pfam" id="PF08511"/>
    </source>
</evidence>
<comment type="similarity">
    <text evidence="3 8">Belongs to the COQ9 family.</text>
</comment>
<dbReference type="GO" id="GO:0006744">
    <property type="term" value="P:ubiquinone biosynthetic process"/>
    <property type="evidence" value="ECO:0007669"/>
    <property type="project" value="UniProtKB-UniRule"/>
</dbReference>
<dbReference type="KEGG" id="mpp:MICPUCDRAFT_5471"/>
<dbReference type="Proteomes" id="UP000001876">
    <property type="component" value="Unassembled WGS sequence"/>
</dbReference>
<feature type="domain" description="COQ9 C-terminal" evidence="9">
    <location>
        <begin position="153"/>
        <end position="198"/>
    </location>
</feature>
<evidence type="ECO:0000256" key="3">
    <source>
        <dbReference type="ARBA" id="ARBA00010766"/>
    </source>
</evidence>
<dbReference type="GeneID" id="9686888"/>
<keyword evidence="4 8" id="KW-0831">Ubiquinone biosynthesis</keyword>
<dbReference type="PANTHER" id="PTHR21427">
    <property type="entry name" value="UBIQUINONE BIOSYNTHESIS PROTEIN COQ9, MITOCHONDRIAL"/>
    <property type="match status" value="1"/>
</dbReference>